<organism evidence="2 3">
    <name type="scientific">Punica granatum</name>
    <name type="common">Pomegranate</name>
    <dbReference type="NCBI Taxonomy" id="22663"/>
    <lineage>
        <taxon>Eukaryota</taxon>
        <taxon>Viridiplantae</taxon>
        <taxon>Streptophyta</taxon>
        <taxon>Embryophyta</taxon>
        <taxon>Tracheophyta</taxon>
        <taxon>Spermatophyta</taxon>
        <taxon>Magnoliopsida</taxon>
        <taxon>eudicotyledons</taxon>
        <taxon>Gunneridae</taxon>
        <taxon>Pentapetalae</taxon>
        <taxon>rosids</taxon>
        <taxon>malvids</taxon>
        <taxon>Myrtales</taxon>
        <taxon>Lythraceae</taxon>
        <taxon>Punica</taxon>
    </lineage>
</organism>
<dbReference type="EMBL" id="PGOL01000185">
    <property type="protein sequence ID" value="PKI75104.1"/>
    <property type="molecule type" value="Genomic_DNA"/>
</dbReference>
<feature type="compositionally biased region" description="Basic and acidic residues" evidence="1">
    <location>
        <begin position="39"/>
        <end position="57"/>
    </location>
</feature>
<accession>A0A2I0L342</accession>
<evidence type="ECO:0000313" key="3">
    <source>
        <dbReference type="Proteomes" id="UP000233551"/>
    </source>
</evidence>
<gene>
    <name evidence="2" type="ORF">CRG98_004439</name>
</gene>
<sequence>MQTLPGGTRPSKRNRKIGSRFGEFGDRRTRGTVAGKPQKLPDSDRLNYGEAQIDHGGEPAFVAASRGENRRPKRRRRRCPPIPTAFS</sequence>
<reference evidence="2 3" key="1">
    <citation type="submission" date="2017-11" db="EMBL/GenBank/DDBJ databases">
        <title>De-novo sequencing of pomegranate (Punica granatum L.) genome.</title>
        <authorList>
            <person name="Akparov Z."/>
            <person name="Amiraslanov A."/>
            <person name="Hajiyeva S."/>
            <person name="Abbasov M."/>
            <person name="Kaur K."/>
            <person name="Hamwieh A."/>
            <person name="Solovyev V."/>
            <person name="Salamov A."/>
            <person name="Braich B."/>
            <person name="Kosarev P."/>
            <person name="Mahmoud A."/>
            <person name="Hajiyev E."/>
            <person name="Babayeva S."/>
            <person name="Izzatullayeva V."/>
            <person name="Mammadov A."/>
            <person name="Mammadov A."/>
            <person name="Sharifova S."/>
            <person name="Ojaghi J."/>
            <person name="Eynullazada K."/>
            <person name="Bayramov B."/>
            <person name="Abdulazimova A."/>
            <person name="Shahmuradov I."/>
        </authorList>
    </citation>
    <scope>NUCLEOTIDE SEQUENCE [LARGE SCALE GENOMIC DNA]</scope>
    <source>
        <strain evidence="3">cv. AG2017</strain>
        <tissue evidence="2">Leaf</tissue>
    </source>
</reference>
<proteinExistence type="predicted"/>
<dbReference type="AlphaFoldDB" id="A0A2I0L342"/>
<comment type="caution">
    <text evidence="2">The sequence shown here is derived from an EMBL/GenBank/DDBJ whole genome shotgun (WGS) entry which is preliminary data.</text>
</comment>
<evidence type="ECO:0000256" key="1">
    <source>
        <dbReference type="SAM" id="MobiDB-lite"/>
    </source>
</evidence>
<dbReference type="Proteomes" id="UP000233551">
    <property type="component" value="Unassembled WGS sequence"/>
</dbReference>
<feature type="region of interest" description="Disordered" evidence="1">
    <location>
        <begin position="1"/>
        <end position="87"/>
    </location>
</feature>
<evidence type="ECO:0000313" key="2">
    <source>
        <dbReference type="EMBL" id="PKI75104.1"/>
    </source>
</evidence>
<keyword evidence="3" id="KW-1185">Reference proteome</keyword>
<name>A0A2I0L342_PUNGR</name>
<protein>
    <submittedName>
        <fullName evidence="2">Uncharacterized protein</fullName>
    </submittedName>
</protein>